<evidence type="ECO:0000256" key="1">
    <source>
        <dbReference type="ARBA" id="ARBA00004377"/>
    </source>
</evidence>
<dbReference type="InterPro" id="IPR022346">
    <property type="entry name" value="T2SS_GspH"/>
</dbReference>
<accession>A0A2H9TA55</accession>
<dbReference type="GO" id="GO:0015628">
    <property type="term" value="P:protein secretion by the type II secretion system"/>
    <property type="evidence" value="ECO:0007669"/>
    <property type="project" value="InterPro"/>
</dbReference>
<organism evidence="10">
    <name type="scientific">invertebrate metagenome</name>
    <dbReference type="NCBI Taxonomy" id="1711999"/>
    <lineage>
        <taxon>unclassified sequences</taxon>
        <taxon>metagenomes</taxon>
        <taxon>organismal metagenomes</taxon>
    </lineage>
</organism>
<evidence type="ECO:0000256" key="2">
    <source>
        <dbReference type="ARBA" id="ARBA00022475"/>
    </source>
</evidence>
<protein>
    <recommendedName>
        <fullName evidence="9">General secretion pathway GspH domain-containing protein</fullName>
    </recommendedName>
</protein>
<dbReference type="SUPFAM" id="SSF54523">
    <property type="entry name" value="Pili subunits"/>
    <property type="match status" value="1"/>
</dbReference>
<evidence type="ECO:0000256" key="3">
    <source>
        <dbReference type="ARBA" id="ARBA00022481"/>
    </source>
</evidence>
<keyword evidence="6 8" id="KW-1133">Transmembrane helix</keyword>
<dbReference type="InterPro" id="IPR045584">
    <property type="entry name" value="Pilin-like"/>
</dbReference>
<evidence type="ECO:0000256" key="7">
    <source>
        <dbReference type="ARBA" id="ARBA00023136"/>
    </source>
</evidence>
<name>A0A2H9TA55_9ZZZZ</name>
<sequence>MIYRTRQYGLTFVELLFVAIVSAVVVFSGVIGLKGWVTGWQLDSLTQQLRSSLDMARNRAVFHRTSVSVCASDGNKCADSQMDWSSGWMVFSDTNNNGDLDDSERLIKIFSSLTENVSVRWNRKHLRFNSLGQTADAGSFVVCHYDRDSNSGKENEGRKVVVSLAGRIRTEDIPFCN</sequence>
<keyword evidence="4" id="KW-0997">Cell inner membrane</keyword>
<evidence type="ECO:0000259" key="9">
    <source>
        <dbReference type="Pfam" id="PF12019"/>
    </source>
</evidence>
<feature type="domain" description="General secretion pathway GspH" evidence="9">
    <location>
        <begin position="46"/>
        <end position="166"/>
    </location>
</feature>
<keyword evidence="3" id="KW-0488">Methylation</keyword>
<keyword evidence="2" id="KW-1003">Cell membrane</keyword>
<comment type="subcellular location">
    <subcellularLocation>
        <location evidence="1">Cell inner membrane</location>
        <topology evidence="1">Single-pass membrane protein</topology>
    </subcellularLocation>
</comment>
<evidence type="ECO:0000256" key="6">
    <source>
        <dbReference type="ARBA" id="ARBA00022989"/>
    </source>
</evidence>
<dbReference type="GO" id="GO:0005886">
    <property type="term" value="C:plasma membrane"/>
    <property type="evidence" value="ECO:0007669"/>
    <property type="project" value="UniProtKB-SubCell"/>
</dbReference>
<dbReference type="Pfam" id="PF12019">
    <property type="entry name" value="GspH"/>
    <property type="match status" value="1"/>
</dbReference>
<dbReference type="AlphaFoldDB" id="A0A2H9TA55"/>
<dbReference type="Gene3D" id="3.55.40.10">
    <property type="entry name" value="minor pseudopilin epsh domain"/>
    <property type="match status" value="1"/>
</dbReference>
<proteinExistence type="predicted"/>
<evidence type="ECO:0000256" key="5">
    <source>
        <dbReference type="ARBA" id="ARBA00022692"/>
    </source>
</evidence>
<reference evidence="10" key="1">
    <citation type="journal article" date="2017" name="Appl. Environ. Microbiol.">
        <title>Molecular characterization of an Endozoicomonas-like organism causing infection in king scallop Pecten maximus L.</title>
        <authorList>
            <person name="Cano I."/>
            <person name="van Aerle R."/>
            <person name="Ross S."/>
            <person name="Verner-Jeffreys D.W."/>
            <person name="Paley R.K."/>
            <person name="Rimmer G."/>
            <person name="Ryder D."/>
            <person name="Hooper P."/>
            <person name="Stone D."/>
            <person name="Feist S.W."/>
        </authorList>
    </citation>
    <scope>NUCLEOTIDE SEQUENCE</scope>
</reference>
<feature type="transmembrane region" description="Helical" evidence="8">
    <location>
        <begin position="12"/>
        <end position="37"/>
    </location>
</feature>
<dbReference type="EMBL" id="NSIT01000032">
    <property type="protein sequence ID" value="PJE80112.1"/>
    <property type="molecule type" value="Genomic_DNA"/>
</dbReference>
<keyword evidence="7 8" id="KW-0472">Membrane</keyword>
<evidence type="ECO:0000313" key="10">
    <source>
        <dbReference type="EMBL" id="PJE80112.1"/>
    </source>
</evidence>
<keyword evidence="5 8" id="KW-0812">Transmembrane</keyword>
<gene>
    <name evidence="10" type="ORF">CI610_00923</name>
</gene>
<evidence type="ECO:0000256" key="4">
    <source>
        <dbReference type="ARBA" id="ARBA00022519"/>
    </source>
</evidence>
<comment type="caution">
    <text evidence="10">The sequence shown here is derived from an EMBL/GenBank/DDBJ whole genome shotgun (WGS) entry which is preliminary data.</text>
</comment>
<dbReference type="GO" id="GO:0015627">
    <property type="term" value="C:type II protein secretion system complex"/>
    <property type="evidence" value="ECO:0007669"/>
    <property type="project" value="InterPro"/>
</dbReference>
<evidence type="ECO:0000256" key="8">
    <source>
        <dbReference type="SAM" id="Phobius"/>
    </source>
</evidence>